<dbReference type="PANTHER" id="PTHR31438">
    <property type="entry name" value="LYSINE N-ACYLTRANSFERASE C17G9.06C-RELATED"/>
    <property type="match status" value="1"/>
</dbReference>
<gene>
    <name evidence="6" type="ORF">QO000_002228</name>
</gene>
<evidence type="ECO:0000256" key="3">
    <source>
        <dbReference type="ARBA" id="ARBA00020586"/>
    </source>
</evidence>
<dbReference type="GeneID" id="301326950"/>
<dbReference type="Proteomes" id="UP001226720">
    <property type="component" value="Unassembled WGS sequence"/>
</dbReference>
<keyword evidence="7" id="KW-1185">Reference proteome</keyword>
<evidence type="ECO:0000256" key="2">
    <source>
        <dbReference type="ARBA" id="ARBA00004924"/>
    </source>
</evidence>
<dbReference type="SMART" id="SM01006">
    <property type="entry name" value="AlcB"/>
    <property type="match status" value="1"/>
</dbReference>
<dbReference type="RefSeq" id="WP_301551431.1">
    <property type="nucleotide sequence ID" value="NZ_JAQRMZ010000003.1"/>
</dbReference>
<evidence type="ECO:0000256" key="1">
    <source>
        <dbReference type="ARBA" id="ARBA00003818"/>
    </source>
</evidence>
<dbReference type="Pfam" id="PF13523">
    <property type="entry name" value="Acetyltransf_8"/>
    <property type="match status" value="1"/>
</dbReference>
<comment type="function">
    <text evidence="1">Acyltransferase required for the direct transfer of medium- to long-chain fatty acyl moieties from a carrier protein (MbtL) on to the epsilon-amino group of lysine residue in the mycobactin core.</text>
</comment>
<evidence type="ECO:0000313" key="6">
    <source>
        <dbReference type="EMBL" id="MDQ0483256.1"/>
    </source>
</evidence>
<evidence type="ECO:0000259" key="5">
    <source>
        <dbReference type="SMART" id="SM01006"/>
    </source>
</evidence>
<dbReference type="InterPro" id="IPR016181">
    <property type="entry name" value="Acyl_CoA_acyltransferase"/>
</dbReference>
<name>A0ABU0K1N1_9BACL</name>
<dbReference type="InterPro" id="IPR019432">
    <property type="entry name" value="Acyltransferase_MbtK/IucB-like"/>
</dbReference>
<comment type="caution">
    <text evidence="6">The sequence shown here is derived from an EMBL/GenBank/DDBJ whole genome shotgun (WGS) entry which is preliminary data.</text>
</comment>
<feature type="domain" description="Acyltransferase MbtK/IucB-like conserved" evidence="5">
    <location>
        <begin position="21"/>
        <end position="68"/>
    </location>
</feature>
<dbReference type="Gene3D" id="3.40.630.30">
    <property type="match status" value="1"/>
</dbReference>
<evidence type="ECO:0000256" key="4">
    <source>
        <dbReference type="ARBA" id="ARBA00031122"/>
    </source>
</evidence>
<organism evidence="6 7">
    <name type="scientific">Guptibacillus hwajinpoensis</name>
    <dbReference type="NCBI Taxonomy" id="208199"/>
    <lineage>
        <taxon>Bacteria</taxon>
        <taxon>Bacillati</taxon>
        <taxon>Bacillota</taxon>
        <taxon>Bacilli</taxon>
        <taxon>Bacillales</taxon>
        <taxon>Guptibacillaceae</taxon>
        <taxon>Guptibacillus</taxon>
    </lineage>
</organism>
<comment type="pathway">
    <text evidence="2">Siderophore biosynthesis.</text>
</comment>
<dbReference type="PANTHER" id="PTHR31438:SF1">
    <property type="entry name" value="LYSINE N-ACYLTRANSFERASE C17G9.06C-RELATED"/>
    <property type="match status" value="1"/>
</dbReference>
<proteinExistence type="predicted"/>
<accession>A0ABU0K1N1</accession>
<sequence length="214" mass="24739">MAKIEEIECTFSHLNRTISFRSVQIQEDLPILHRWMHQKHIKPFWKLDLSMEDLHTWLTKSTGASHKDVYMGYINDEPACYLIAYNIKEDPIKNYYAAQPVDLGMHLLIGPREYLNQTDGEAIILAMGYFLFNKYGATRIIGEPDVRNRIILPIIKRLGAKELKEIELKAKKAKLVAIEKQALLDYCVQYPYKATLNGEVNNNFCGEHTTNGEH</sequence>
<dbReference type="SUPFAM" id="SSF55729">
    <property type="entry name" value="Acyl-CoA N-acyltransferases (Nat)"/>
    <property type="match status" value="1"/>
</dbReference>
<evidence type="ECO:0000313" key="7">
    <source>
        <dbReference type="Proteomes" id="UP001226720"/>
    </source>
</evidence>
<dbReference type="EMBL" id="JAUSWM010000003">
    <property type="protein sequence ID" value="MDQ0483256.1"/>
    <property type="molecule type" value="Genomic_DNA"/>
</dbReference>
<protein>
    <recommendedName>
        <fullName evidence="3">Lysine N-acyltransferase MbtK</fullName>
    </recommendedName>
    <alternativeName>
        <fullName evidence="4">Mycobactin synthase protein K</fullName>
    </alternativeName>
</protein>
<reference evidence="6" key="1">
    <citation type="submission" date="2023-07" db="EMBL/GenBank/DDBJ databases">
        <title>Genomic Encyclopedia of Type Strains, Phase IV (KMG-IV): sequencing the most valuable type-strain genomes for metagenomic binning, comparative biology and taxonomic classification.</title>
        <authorList>
            <person name="Goeker M."/>
        </authorList>
    </citation>
    <scope>NUCLEOTIDE SEQUENCE [LARGE SCALE GENOMIC DNA]</scope>
    <source>
        <strain evidence="6">JSM 076093</strain>
    </source>
</reference>